<gene>
    <name evidence="2" type="ORF">GQ26_1090020</name>
</gene>
<name>A0A093USS0_TALMA</name>
<keyword evidence="2" id="KW-0808">Transferase</keyword>
<proteinExistence type="predicted"/>
<evidence type="ECO:0000313" key="2">
    <source>
        <dbReference type="EMBL" id="KFX40759.1"/>
    </source>
</evidence>
<dbReference type="HOGENOM" id="CLU_003093_2_2_1"/>
<sequence>MTFKSLPASLPDHEGPQNTRHCGPTMAWLAAYARLAAVVRCGWPRNAPPNHLQALQERERTRHAAIQAATVQDSGIATRSFESLRPWIERTSWEQTYDGLHRDLLRRLTEMPLLYDSCQAHRLWSSPGEADLTFASDCSVSSSLGPEPLHPRSRRSQQWDDHVDSMSGSDAAGESSKDDLDEEWDQPDDTESDSEDVTTDDLDNEAREGAGAAESTNYLNEFTDRQPLSSLLVYFSRILGFSPDAQSFQPAKSFTPHLSTLIYIQQLLFLEYALPYCDYPMIGWNRRPRRYHLDHLNPIRSRYMIAGALTPLAEF</sequence>
<feature type="compositionally biased region" description="Acidic residues" evidence="1">
    <location>
        <begin position="179"/>
        <end position="203"/>
    </location>
</feature>
<comment type="caution">
    <text evidence="2">The sequence shown here is derived from an EMBL/GenBank/DDBJ whole genome shotgun (WGS) entry which is preliminary data.</text>
</comment>
<dbReference type="EMBL" id="JPOX01000109">
    <property type="protein sequence ID" value="KFX40759.1"/>
    <property type="molecule type" value="Genomic_DNA"/>
</dbReference>
<organism evidence="2">
    <name type="scientific">Talaromyces marneffei PM1</name>
    <dbReference type="NCBI Taxonomy" id="1077442"/>
    <lineage>
        <taxon>Eukaryota</taxon>
        <taxon>Fungi</taxon>
        <taxon>Dikarya</taxon>
        <taxon>Ascomycota</taxon>
        <taxon>Pezizomycotina</taxon>
        <taxon>Eurotiomycetes</taxon>
        <taxon>Eurotiomycetidae</taxon>
        <taxon>Eurotiales</taxon>
        <taxon>Trichocomaceae</taxon>
        <taxon>Talaromyces</taxon>
        <taxon>Talaromyces sect. Talaromyces</taxon>
    </lineage>
</organism>
<evidence type="ECO:0000256" key="1">
    <source>
        <dbReference type="SAM" id="MobiDB-lite"/>
    </source>
</evidence>
<reference evidence="2" key="2">
    <citation type="journal article" date="2014" name="PLoS Genet.">
        <title>Signature gene expression reveals novel clues to the molecular mechanisms of dimorphic transition in Penicillium marneffei.</title>
        <authorList>
            <person name="Yang E."/>
            <person name="Wang G."/>
            <person name="Cai J."/>
            <person name="Woo P.C."/>
            <person name="Lau S.K."/>
            <person name="Yuen K.-Y."/>
            <person name="Chow W.-N."/>
            <person name="Lin X."/>
        </authorList>
    </citation>
    <scope>NUCLEOTIDE SEQUENCE</scope>
    <source>
        <strain evidence="2">PM1</strain>
    </source>
</reference>
<reference key="1">
    <citation type="journal article" date="2014" name="PLoS Genet.">
        <title>Signature Gene Expression Reveals Novel Clues to the Molecular Mechanisms of Dimorphic Transition in Penicillium marneffei.</title>
        <authorList>
            <person name="Yang E."/>
            <person name="Wang G."/>
            <person name="Cai J."/>
            <person name="Woo P.C."/>
            <person name="Lau S.K."/>
            <person name="Yuen K.-Y."/>
            <person name="Chow W.-N."/>
            <person name="Lin X."/>
        </authorList>
    </citation>
    <scope>NUCLEOTIDE SEQUENCE [LARGE SCALE GENOMIC DNA]</scope>
    <source>
        <strain>PM1</strain>
    </source>
</reference>
<dbReference type="GO" id="GO:0016740">
    <property type="term" value="F:transferase activity"/>
    <property type="evidence" value="ECO:0007669"/>
    <property type="project" value="UniProtKB-KW"/>
</dbReference>
<accession>A0A093USS0</accession>
<feature type="region of interest" description="Disordered" evidence="1">
    <location>
        <begin position="139"/>
        <end position="218"/>
    </location>
</feature>
<dbReference type="AlphaFoldDB" id="A0A093USS0"/>
<protein>
    <submittedName>
        <fullName evidence="2">Putative glucuronosyltransferase sqv-8</fullName>
    </submittedName>
</protein>
<dbReference type="eggNOG" id="KOG0351">
    <property type="taxonomic scope" value="Eukaryota"/>
</dbReference>